<dbReference type="InterPro" id="IPR000477">
    <property type="entry name" value="RT_dom"/>
</dbReference>
<dbReference type="PROSITE" id="PS50878">
    <property type="entry name" value="RT_POL"/>
    <property type="match status" value="1"/>
</dbReference>
<evidence type="ECO:0000256" key="8">
    <source>
        <dbReference type="SAM" id="MobiDB-lite"/>
    </source>
</evidence>
<feature type="domain" description="Reverse transcriptase" evidence="9">
    <location>
        <begin position="1"/>
        <end position="152"/>
    </location>
</feature>
<organism evidence="11 12">
    <name type="scientific">Orchesella dallaii</name>
    <dbReference type="NCBI Taxonomy" id="48710"/>
    <lineage>
        <taxon>Eukaryota</taxon>
        <taxon>Metazoa</taxon>
        <taxon>Ecdysozoa</taxon>
        <taxon>Arthropoda</taxon>
        <taxon>Hexapoda</taxon>
        <taxon>Collembola</taxon>
        <taxon>Entomobryomorpha</taxon>
        <taxon>Entomobryoidea</taxon>
        <taxon>Orchesellidae</taxon>
        <taxon>Orchesellinae</taxon>
        <taxon>Orchesella</taxon>
    </lineage>
</organism>
<feature type="domain" description="Integrase catalytic" evidence="10">
    <location>
        <begin position="564"/>
        <end position="736"/>
    </location>
</feature>
<accession>A0ABP1QFA2</accession>
<sequence>MAIGYKRLNAITKDNFYPMHKASYILKRLPNGGYYSKIDLNSGFWQIAMDEESIKYTTFNFEGKLFQFLVMPFGLKNSPATFVSLMNEILNGIIGKFCFVYVDDIIVFSKTLDEHFKHLEEVFSRLKAAGLTINAEKCQFCLKEVEFLGHLVTQKGIKMQPEKIRAIVDLPVPKSKEELHTFVGMCGWYQNFIPHFSSIAEPLYRLLGKKIWWHWGDEQAEAFVKLKEALCSDRILSSIDYNFPIVIKTDASNVGLGAILVQYVNGEEKVIHYASKLLNKSERLLHACEKELLGILWAVNKFKEYVFGENFYIVTDNKALKYLQRFKDENTKLGRWALRLSEYSDKIRHVKGKDNVVADALSRNPVPAIPSEPNYLDDDPDVLFTPVFGLVERNPTLQELKNEQEKDEELQQIRQQLTTCQTSAAYDSGYTIKDGVICKKVKRKLNIKRRKKKRSRSESSDGSELITQQSETRQDVAGSEDPTDSDTGQDNGNSNEVEVIEVPVIPEAMKGRILRIFHDSPTAGHLGVKKTRLRMRHKVFWKTMFNDIKNYVRSCDACQRVKFDNQKPAGLMGNAEVASKVFEKIYIDFLGPFPVSTNGRRNQFLLVVQDELSKWVELFPMRVATAKKVVECLEREVFFRFGFPKFIISDNGTQFTSKLMKSFCSKYNIDHRFLSTYHPQQNQSERVNRNLIPMIASFVEKHSSWDENIQEFAFALRTAVHDVTGVTPAILNLGRDLMSSFDRSLQNNTQNDTNVDINQFRNIPERLLSIIGDVRDNMIAARAKNKKYYDIKHRNVNFTIGQSILVRSYILSCKDDGVMKKLAPKWLGPFLISKRVNSVVYLISDLDGKIRGKKHVSDLKLYIGRESYNVDNDEQNDESDNTDVRQPNRRSGRTHHVQGRYKRMIRGN</sequence>
<dbReference type="SUPFAM" id="SSF56672">
    <property type="entry name" value="DNA/RNA polymerases"/>
    <property type="match status" value="1"/>
</dbReference>
<evidence type="ECO:0000259" key="9">
    <source>
        <dbReference type="PROSITE" id="PS50878"/>
    </source>
</evidence>
<dbReference type="InterPro" id="IPR043502">
    <property type="entry name" value="DNA/RNA_pol_sf"/>
</dbReference>
<dbReference type="Gene3D" id="3.10.20.370">
    <property type="match status" value="1"/>
</dbReference>
<keyword evidence="12" id="KW-1185">Reference proteome</keyword>
<keyword evidence="7" id="KW-0695">RNA-directed DNA polymerase</keyword>
<dbReference type="SUPFAM" id="SSF53098">
    <property type="entry name" value="Ribonuclease H-like"/>
    <property type="match status" value="1"/>
</dbReference>
<protein>
    <recommendedName>
        <fullName evidence="1">RNA-directed DNA polymerase</fullName>
        <ecNumber evidence="1">2.7.7.49</ecNumber>
    </recommendedName>
</protein>
<dbReference type="Gene3D" id="3.30.420.10">
    <property type="entry name" value="Ribonuclease H-like superfamily/Ribonuclease H"/>
    <property type="match status" value="1"/>
</dbReference>
<dbReference type="InterPro" id="IPR043128">
    <property type="entry name" value="Rev_trsase/Diguanyl_cyclase"/>
</dbReference>
<feature type="compositionally biased region" description="Basic residues" evidence="8">
    <location>
        <begin position="887"/>
        <end position="897"/>
    </location>
</feature>
<evidence type="ECO:0000313" key="11">
    <source>
        <dbReference type="EMBL" id="CAL8096969.1"/>
    </source>
</evidence>
<dbReference type="PANTHER" id="PTHR37984:SF5">
    <property type="entry name" value="PROTEIN NYNRIN-LIKE"/>
    <property type="match status" value="1"/>
</dbReference>
<dbReference type="InterPro" id="IPR012337">
    <property type="entry name" value="RNaseH-like_sf"/>
</dbReference>
<keyword evidence="5" id="KW-0255">Endonuclease</keyword>
<dbReference type="Pfam" id="PF17921">
    <property type="entry name" value="Integrase_H2C2"/>
    <property type="match status" value="1"/>
</dbReference>
<keyword evidence="2" id="KW-0808">Transferase</keyword>
<comment type="caution">
    <text evidence="11">The sequence shown here is derived from an EMBL/GenBank/DDBJ whole genome shotgun (WGS) entry which is preliminary data.</text>
</comment>
<feature type="compositionally biased region" description="Polar residues" evidence="8">
    <location>
        <begin position="485"/>
        <end position="495"/>
    </location>
</feature>
<evidence type="ECO:0000256" key="2">
    <source>
        <dbReference type="ARBA" id="ARBA00022679"/>
    </source>
</evidence>
<dbReference type="InterPro" id="IPR001584">
    <property type="entry name" value="Integrase_cat-core"/>
</dbReference>
<evidence type="ECO:0000256" key="7">
    <source>
        <dbReference type="ARBA" id="ARBA00022918"/>
    </source>
</evidence>
<dbReference type="Pfam" id="PF00078">
    <property type="entry name" value="RVT_1"/>
    <property type="match status" value="1"/>
</dbReference>
<dbReference type="InterPro" id="IPR041373">
    <property type="entry name" value="RT_RNaseH"/>
</dbReference>
<dbReference type="Gene3D" id="3.30.70.270">
    <property type="match status" value="2"/>
</dbReference>
<reference evidence="11 12" key="1">
    <citation type="submission" date="2024-08" db="EMBL/GenBank/DDBJ databases">
        <authorList>
            <person name="Cucini C."/>
            <person name="Frati F."/>
        </authorList>
    </citation>
    <scope>NUCLEOTIDE SEQUENCE [LARGE SCALE GENOMIC DNA]</scope>
</reference>
<feature type="region of interest" description="Disordered" evidence="8">
    <location>
        <begin position="870"/>
        <end position="897"/>
    </location>
</feature>
<evidence type="ECO:0000256" key="1">
    <source>
        <dbReference type="ARBA" id="ARBA00012493"/>
    </source>
</evidence>
<evidence type="ECO:0000313" key="12">
    <source>
        <dbReference type="Proteomes" id="UP001642540"/>
    </source>
</evidence>
<dbReference type="Proteomes" id="UP001642540">
    <property type="component" value="Unassembled WGS sequence"/>
</dbReference>
<dbReference type="Pfam" id="PF17917">
    <property type="entry name" value="RT_RNaseH"/>
    <property type="match status" value="1"/>
</dbReference>
<dbReference type="InterPro" id="IPR041588">
    <property type="entry name" value="Integrase_H2C2"/>
</dbReference>
<evidence type="ECO:0000256" key="6">
    <source>
        <dbReference type="ARBA" id="ARBA00022801"/>
    </source>
</evidence>
<feature type="region of interest" description="Disordered" evidence="8">
    <location>
        <begin position="448"/>
        <end position="499"/>
    </location>
</feature>
<dbReference type="Gene3D" id="1.10.340.70">
    <property type="match status" value="1"/>
</dbReference>
<dbReference type="Pfam" id="PF00665">
    <property type="entry name" value="rve"/>
    <property type="match status" value="1"/>
</dbReference>
<keyword evidence="6" id="KW-0378">Hydrolase</keyword>
<dbReference type="PROSITE" id="PS50994">
    <property type="entry name" value="INTEGRASE"/>
    <property type="match status" value="1"/>
</dbReference>
<keyword evidence="3" id="KW-0548">Nucleotidyltransferase</keyword>
<evidence type="ECO:0000256" key="3">
    <source>
        <dbReference type="ARBA" id="ARBA00022695"/>
    </source>
</evidence>
<feature type="compositionally biased region" description="Acidic residues" evidence="8">
    <location>
        <begin position="871"/>
        <end position="881"/>
    </location>
</feature>
<evidence type="ECO:0000256" key="4">
    <source>
        <dbReference type="ARBA" id="ARBA00022722"/>
    </source>
</evidence>
<dbReference type="PANTHER" id="PTHR37984">
    <property type="entry name" value="PROTEIN CBG26694"/>
    <property type="match status" value="1"/>
</dbReference>
<dbReference type="EC" id="2.7.7.49" evidence="1"/>
<dbReference type="InterPro" id="IPR050951">
    <property type="entry name" value="Retrovirus_Pol_polyprotein"/>
</dbReference>
<evidence type="ECO:0000256" key="5">
    <source>
        <dbReference type="ARBA" id="ARBA00022759"/>
    </source>
</evidence>
<dbReference type="CDD" id="cd09274">
    <property type="entry name" value="RNase_HI_RT_Ty3"/>
    <property type="match status" value="1"/>
</dbReference>
<dbReference type="EMBL" id="CAXLJM020000028">
    <property type="protein sequence ID" value="CAL8096969.1"/>
    <property type="molecule type" value="Genomic_DNA"/>
</dbReference>
<keyword evidence="4" id="KW-0540">Nuclease</keyword>
<dbReference type="InterPro" id="IPR036397">
    <property type="entry name" value="RNaseH_sf"/>
</dbReference>
<evidence type="ECO:0000259" key="10">
    <source>
        <dbReference type="PROSITE" id="PS50994"/>
    </source>
</evidence>
<proteinExistence type="predicted"/>
<dbReference type="CDD" id="cd01647">
    <property type="entry name" value="RT_LTR"/>
    <property type="match status" value="1"/>
</dbReference>
<name>A0ABP1QFA2_9HEXA</name>
<gene>
    <name evidence="11" type="ORF">ODALV1_LOCUS9503</name>
</gene>